<dbReference type="Proteomes" id="UP000823847">
    <property type="component" value="Unassembled WGS sequence"/>
</dbReference>
<dbReference type="AlphaFoldDB" id="A0A9D1XNZ9"/>
<reference evidence="1" key="1">
    <citation type="journal article" date="2021" name="PeerJ">
        <title>Extensive microbial diversity within the chicken gut microbiome revealed by metagenomics and culture.</title>
        <authorList>
            <person name="Gilroy R."/>
            <person name="Ravi A."/>
            <person name="Getino M."/>
            <person name="Pursley I."/>
            <person name="Horton D.L."/>
            <person name="Alikhan N.F."/>
            <person name="Baker D."/>
            <person name="Gharbi K."/>
            <person name="Hall N."/>
            <person name="Watson M."/>
            <person name="Adriaenssens E.M."/>
            <person name="Foster-Nyarko E."/>
            <person name="Jarju S."/>
            <person name="Secka A."/>
            <person name="Antonio M."/>
            <person name="Oren A."/>
            <person name="Chaudhuri R.R."/>
            <person name="La Ragione R."/>
            <person name="Hildebrand F."/>
            <person name="Pallen M.J."/>
        </authorList>
    </citation>
    <scope>NUCLEOTIDE SEQUENCE</scope>
    <source>
        <strain evidence="1">ChiHecec2B26-12326</strain>
    </source>
</reference>
<sequence length="282" mass="32304">MAPTHIDDPLMAYVVRYFAEYQAVVLEDEYGDPRLENNWFPAVFAYHYDAIVASVPFTRERYEAHGRLRELLAGLALNPESFWGLTLYLYDYVADACLNRLATRKNAKETYQDLRDFLASNGPMRRITYKAENGKTFTLTDPLLLKYLSLTLAEERMSVFDKYLYDNEVCAVSPADKADSGRKASYFFAQCLRKFLDMKGVSSAKRRQGASISNKEKELILCVLYVCGFASNPENYLDLGYYNKLMKDYEGERMNGSAKYEFVRVPPAFLYELSQKGNKSGG</sequence>
<evidence type="ECO:0000313" key="1">
    <source>
        <dbReference type="EMBL" id="HIX85127.1"/>
    </source>
</evidence>
<reference evidence="1" key="2">
    <citation type="submission" date="2021-04" db="EMBL/GenBank/DDBJ databases">
        <authorList>
            <person name="Gilroy R."/>
        </authorList>
    </citation>
    <scope>NUCLEOTIDE SEQUENCE</scope>
    <source>
        <strain evidence="1">ChiHecec2B26-12326</strain>
    </source>
</reference>
<name>A0A9D1XNZ9_9BACT</name>
<gene>
    <name evidence="1" type="ORF">H9848_00735</name>
</gene>
<accession>A0A9D1XNZ9</accession>
<proteinExistence type="predicted"/>
<evidence type="ECO:0000313" key="2">
    <source>
        <dbReference type="Proteomes" id="UP000823847"/>
    </source>
</evidence>
<organism evidence="1 2">
    <name type="scientific">Candidatus Parabacteroides intestinigallinarum</name>
    <dbReference type="NCBI Taxonomy" id="2838722"/>
    <lineage>
        <taxon>Bacteria</taxon>
        <taxon>Pseudomonadati</taxon>
        <taxon>Bacteroidota</taxon>
        <taxon>Bacteroidia</taxon>
        <taxon>Bacteroidales</taxon>
        <taxon>Tannerellaceae</taxon>
        <taxon>Parabacteroides</taxon>
    </lineage>
</organism>
<dbReference type="EMBL" id="DXEN01000006">
    <property type="protein sequence ID" value="HIX85127.1"/>
    <property type="molecule type" value="Genomic_DNA"/>
</dbReference>
<comment type="caution">
    <text evidence="1">The sequence shown here is derived from an EMBL/GenBank/DDBJ whole genome shotgun (WGS) entry which is preliminary data.</text>
</comment>
<protein>
    <submittedName>
        <fullName evidence="1">Uncharacterized protein</fullName>
    </submittedName>
</protein>